<name>A0A2V1GS02_9GAMM</name>
<evidence type="ECO:0000313" key="2">
    <source>
        <dbReference type="EMBL" id="PVZ65637.1"/>
    </source>
</evidence>
<dbReference type="OrthoDB" id="9795736at2"/>
<evidence type="ECO:0000313" key="3">
    <source>
        <dbReference type="Proteomes" id="UP000244906"/>
    </source>
</evidence>
<keyword evidence="3" id="KW-1185">Reference proteome</keyword>
<keyword evidence="1" id="KW-0472">Membrane</keyword>
<dbReference type="EMBL" id="QDDL01000009">
    <property type="protein sequence ID" value="PVZ65637.1"/>
    <property type="molecule type" value="Genomic_DNA"/>
</dbReference>
<dbReference type="InterPro" id="IPR010406">
    <property type="entry name" value="DUF1003"/>
</dbReference>
<keyword evidence="1" id="KW-1133">Transmembrane helix</keyword>
<feature type="transmembrane region" description="Helical" evidence="1">
    <location>
        <begin position="68"/>
        <end position="87"/>
    </location>
</feature>
<dbReference type="PANTHER" id="PTHR41386:SF1">
    <property type="entry name" value="MEMBRANE PROTEIN"/>
    <property type="match status" value="1"/>
</dbReference>
<proteinExistence type="predicted"/>
<dbReference type="Proteomes" id="UP000244906">
    <property type="component" value="Unassembled WGS sequence"/>
</dbReference>
<dbReference type="RefSeq" id="WP_116688378.1">
    <property type="nucleotide sequence ID" value="NZ_CAWNYD010000009.1"/>
</dbReference>
<evidence type="ECO:0000256" key="1">
    <source>
        <dbReference type="SAM" id="Phobius"/>
    </source>
</evidence>
<comment type="caution">
    <text evidence="2">The sequence shown here is derived from an EMBL/GenBank/DDBJ whole genome shotgun (WGS) entry which is preliminary data.</text>
</comment>
<organism evidence="2 3">
    <name type="scientific">Pelagibaculum spongiae</name>
    <dbReference type="NCBI Taxonomy" id="2080658"/>
    <lineage>
        <taxon>Bacteria</taxon>
        <taxon>Pseudomonadati</taxon>
        <taxon>Pseudomonadota</taxon>
        <taxon>Gammaproteobacteria</taxon>
        <taxon>Oceanospirillales</taxon>
        <taxon>Pelagibaculum</taxon>
    </lineage>
</organism>
<dbReference type="PANTHER" id="PTHR41386">
    <property type="entry name" value="INTEGRAL MEMBRANE PROTEIN-RELATED"/>
    <property type="match status" value="1"/>
</dbReference>
<sequence length="168" mass="19209">MKKIWNRISRRTLGKNFEQLGDEEQQVVVSIAEGEAISQNTNDTFKDQMTFGEKAADKIAEFGGSWGFIGWFFLMLGLWIGSNLILIAQGKTAFDQPPFILLTMVLSVVAALQAPIIMMSQNRQSKKDRMNSQIHYEVSLKLELEVTRLHQKIESMRIKLEEQDDDDI</sequence>
<reference evidence="2 3" key="1">
    <citation type="submission" date="2018-04" db="EMBL/GenBank/DDBJ databases">
        <title>Thalassorhabdus spongiae gen. nov., sp. nov., isolated from a marine sponge in South-West Iceland.</title>
        <authorList>
            <person name="Knobloch S."/>
            <person name="Daussin A."/>
            <person name="Johannsson R."/>
            <person name="Marteinsson V.T."/>
        </authorList>
    </citation>
    <scope>NUCLEOTIDE SEQUENCE [LARGE SCALE GENOMIC DNA]</scope>
    <source>
        <strain evidence="2 3">Hp12</strain>
    </source>
</reference>
<dbReference type="Pfam" id="PF06210">
    <property type="entry name" value="DUF1003"/>
    <property type="match status" value="1"/>
</dbReference>
<dbReference type="AlphaFoldDB" id="A0A2V1GS02"/>
<protein>
    <recommendedName>
        <fullName evidence="4">DUF1003 domain-containing protein</fullName>
    </recommendedName>
</protein>
<keyword evidence="1" id="KW-0812">Transmembrane</keyword>
<gene>
    <name evidence="2" type="ORF">DC094_17270</name>
</gene>
<evidence type="ECO:0008006" key="4">
    <source>
        <dbReference type="Google" id="ProtNLM"/>
    </source>
</evidence>
<accession>A0A2V1GS02</accession>
<feature type="transmembrane region" description="Helical" evidence="1">
    <location>
        <begin position="99"/>
        <end position="120"/>
    </location>
</feature>